<comment type="caution">
    <text evidence="1">The sequence shown here is derived from an EMBL/GenBank/DDBJ whole genome shotgun (WGS) entry which is preliminary data.</text>
</comment>
<accession>A0A1U7JD40</accession>
<proteinExistence type="predicted"/>
<evidence type="ECO:0000313" key="2">
    <source>
        <dbReference type="Proteomes" id="UP000185783"/>
    </source>
</evidence>
<sequence>MKAFSQLCEAIACDASENRQSAYLKVFLEQSNARNAAYALALVTGSFKVRPALTPALINQLADCTLDTALFDLSVEFTGDKTEAVALMWPHAKSEACAPDLADLVEDWQSTAKADRLSYLQKAMDTMPATLRPLALKVLRSARLQLLSAPLVWKTLAEVFNQPQELIAQVWQESGMPPEDLMNWLMEGGSCPLKGHVFAVGPDAPWQVLTPDEILTHKEKRIWYRPVPVGFYCRLLKGAFRNERHCTDEFQDLDGTRLLVMERPEFTAHLSEGAYHGVLTARQGSVTCSGAHIRQLLDRKKPPDVSWGFVPLWSTRAPEEEALKALGYSREVLHRSILPSNWHNSGLQAVALHAPCHPDQQEYEQAIWVSRPPYEVMAQVMHARFSAGLKTPGPVELSFGMPATQQMDSPLVPIGKARLDGDRSAFEAVSLAFSTHTLARFGPLRELRQLPETRLVFRLAFAEVLSAPRRKSGIQLTELRILKFEPDGMPTSLDDLRQDVRAP</sequence>
<name>A0A1U7JD40_9HYPH</name>
<dbReference type="Proteomes" id="UP000185783">
    <property type="component" value="Unassembled WGS sequence"/>
</dbReference>
<keyword evidence="2" id="KW-1185">Reference proteome</keyword>
<dbReference type="EMBL" id="LVVZ01000041">
    <property type="protein sequence ID" value="OKL42637.1"/>
    <property type="molecule type" value="Genomic_DNA"/>
</dbReference>
<dbReference type="RefSeq" id="WP_028482672.1">
    <property type="nucleotide sequence ID" value="NZ_LVVZ01000041.1"/>
</dbReference>
<evidence type="ECO:0000313" key="1">
    <source>
        <dbReference type="EMBL" id="OKL42637.1"/>
    </source>
</evidence>
<dbReference type="AlphaFoldDB" id="A0A1U7JD40"/>
<reference evidence="1 2" key="1">
    <citation type="submission" date="2016-03" db="EMBL/GenBank/DDBJ databases">
        <title>Genome sequence of Nesiotobacter sp. nov., a moderately halophilic alphaproteobacterium isolated from the Yellow Sea, China.</title>
        <authorList>
            <person name="Zhang G."/>
            <person name="Zhang R."/>
        </authorList>
    </citation>
    <scope>NUCLEOTIDE SEQUENCE [LARGE SCALE GENOMIC DNA]</scope>
    <source>
        <strain evidence="1 2">WB1-6</strain>
    </source>
</reference>
<protein>
    <submittedName>
        <fullName evidence="1">Uncharacterized protein</fullName>
    </submittedName>
</protein>
<gene>
    <name evidence="1" type="ORF">A3843_18490</name>
</gene>
<organism evidence="1 2">
    <name type="scientific">Pseudovibrio exalbescens</name>
    <dbReference type="NCBI Taxonomy" id="197461"/>
    <lineage>
        <taxon>Bacteria</taxon>
        <taxon>Pseudomonadati</taxon>
        <taxon>Pseudomonadota</taxon>
        <taxon>Alphaproteobacteria</taxon>
        <taxon>Hyphomicrobiales</taxon>
        <taxon>Stappiaceae</taxon>
        <taxon>Pseudovibrio</taxon>
    </lineage>
</organism>
<dbReference type="STRING" id="197461.A3843_18490"/>